<dbReference type="GO" id="GO:0003723">
    <property type="term" value="F:RNA binding"/>
    <property type="evidence" value="ECO:0007669"/>
    <property type="project" value="UniProtKB-UniRule"/>
</dbReference>
<dbReference type="InterPro" id="IPR020598">
    <property type="entry name" value="rRNA_Ade_methylase_Trfase_N"/>
</dbReference>
<feature type="domain" description="Ribosomal RNA adenine methylase transferase N-terminal" evidence="8">
    <location>
        <begin position="31"/>
        <end position="203"/>
    </location>
</feature>
<dbReference type="GO" id="GO:0005829">
    <property type="term" value="C:cytosol"/>
    <property type="evidence" value="ECO:0007669"/>
    <property type="project" value="TreeGrafter"/>
</dbReference>
<dbReference type="Pfam" id="PF00398">
    <property type="entry name" value="RrnaAD"/>
    <property type="match status" value="1"/>
</dbReference>
<dbReference type="GO" id="GO:0000179">
    <property type="term" value="F:rRNA (adenine-N6,N6-)-dimethyltransferase activity"/>
    <property type="evidence" value="ECO:0007669"/>
    <property type="project" value="UniProtKB-UniRule"/>
</dbReference>
<evidence type="ECO:0000256" key="5">
    <source>
        <dbReference type="ARBA" id="ARBA00022691"/>
    </source>
</evidence>
<keyword evidence="2" id="KW-0698">rRNA processing</keyword>
<dbReference type="CDD" id="cd02440">
    <property type="entry name" value="AdoMet_MTases"/>
    <property type="match status" value="1"/>
</dbReference>
<dbReference type="PANTHER" id="PTHR11727:SF7">
    <property type="entry name" value="DIMETHYLADENOSINE TRANSFERASE-RELATED"/>
    <property type="match status" value="1"/>
</dbReference>
<evidence type="ECO:0000313" key="9">
    <source>
        <dbReference type="EMBL" id="PIS43187.1"/>
    </source>
</evidence>
<reference evidence="10" key="1">
    <citation type="submission" date="2017-09" db="EMBL/GenBank/DDBJ databases">
        <title>Depth-based differentiation of microbial function through sediment-hosted aquifers and enrichment of novel symbionts in the deep terrestrial subsurface.</title>
        <authorList>
            <person name="Probst A.J."/>
            <person name="Ladd B."/>
            <person name="Jarett J.K."/>
            <person name="Geller-Mcgrath D.E."/>
            <person name="Sieber C.M.K."/>
            <person name="Emerson J.B."/>
            <person name="Anantharaman K."/>
            <person name="Thomas B.C."/>
            <person name="Malmstrom R."/>
            <person name="Stieglmeier M."/>
            <person name="Klingl A."/>
            <person name="Woyke T."/>
            <person name="Ryan C.M."/>
            <person name="Banfield J.F."/>
        </authorList>
    </citation>
    <scope>NUCLEOTIDE SEQUENCE [LARGE SCALE GENOMIC DNA]</scope>
</reference>
<proteinExistence type="inferred from homology"/>
<organism evidence="9 10">
    <name type="scientific">Candidatus Kaiserbacteria bacterium CG08_land_8_20_14_0_20_50_21</name>
    <dbReference type="NCBI Taxonomy" id="1974604"/>
    <lineage>
        <taxon>Bacteria</taxon>
        <taxon>Candidatus Kaiseribacteriota</taxon>
    </lineage>
</organism>
<evidence type="ECO:0000256" key="3">
    <source>
        <dbReference type="ARBA" id="ARBA00022603"/>
    </source>
</evidence>
<accession>A0A2H0YXH4</accession>
<dbReference type="SUPFAM" id="SSF53335">
    <property type="entry name" value="S-adenosyl-L-methionine-dependent methyltransferases"/>
    <property type="match status" value="1"/>
</dbReference>
<evidence type="ECO:0000313" key="10">
    <source>
        <dbReference type="Proteomes" id="UP000228687"/>
    </source>
</evidence>
<keyword evidence="5 7" id="KW-0949">S-adenosyl-L-methionine</keyword>
<dbReference type="Gene3D" id="3.40.50.150">
    <property type="entry name" value="Vaccinia Virus protein VP39"/>
    <property type="match status" value="1"/>
</dbReference>
<keyword evidence="6 7" id="KW-0694">RNA-binding</keyword>
<feature type="binding site" evidence="7">
    <location>
        <position position="24"/>
    </location>
    <ligand>
        <name>S-adenosyl-L-methionine</name>
        <dbReference type="ChEBI" id="CHEBI:59789"/>
    </ligand>
</feature>
<protein>
    <submittedName>
        <fullName evidence="9">Ribosomal RNA small subunit methyltransferase A</fullName>
    </submittedName>
</protein>
<name>A0A2H0YXH4_9BACT</name>
<feature type="binding site" evidence="7">
    <location>
        <position position="51"/>
    </location>
    <ligand>
        <name>S-adenosyl-L-methionine</name>
        <dbReference type="ChEBI" id="CHEBI:59789"/>
    </ligand>
</feature>
<evidence type="ECO:0000256" key="1">
    <source>
        <dbReference type="ARBA" id="ARBA00022490"/>
    </source>
</evidence>
<feature type="binding site" evidence="7">
    <location>
        <position position="121"/>
    </location>
    <ligand>
        <name>S-adenosyl-L-methionine</name>
        <dbReference type="ChEBI" id="CHEBI:59789"/>
    </ligand>
</feature>
<dbReference type="PANTHER" id="PTHR11727">
    <property type="entry name" value="DIMETHYLADENOSINE TRANSFERASE"/>
    <property type="match status" value="1"/>
</dbReference>
<evidence type="ECO:0000256" key="6">
    <source>
        <dbReference type="ARBA" id="ARBA00022884"/>
    </source>
</evidence>
<dbReference type="InterPro" id="IPR029063">
    <property type="entry name" value="SAM-dependent_MTases_sf"/>
</dbReference>
<feature type="binding site" evidence="7">
    <location>
        <position position="72"/>
    </location>
    <ligand>
        <name>S-adenosyl-L-methionine</name>
        <dbReference type="ChEBI" id="CHEBI:59789"/>
    </ligand>
</feature>
<dbReference type="AlphaFoldDB" id="A0A2H0YXH4"/>
<dbReference type="SMART" id="SM00650">
    <property type="entry name" value="rADc"/>
    <property type="match status" value="1"/>
</dbReference>
<dbReference type="PROSITE" id="PS01131">
    <property type="entry name" value="RRNA_A_DIMETH"/>
    <property type="match status" value="1"/>
</dbReference>
<keyword evidence="3 7" id="KW-0489">Methyltransferase</keyword>
<comment type="caution">
    <text evidence="9">The sequence shown here is derived from an EMBL/GenBank/DDBJ whole genome shotgun (WGS) entry which is preliminary data.</text>
</comment>
<dbReference type="Proteomes" id="UP000228687">
    <property type="component" value="Unassembled WGS sequence"/>
</dbReference>
<feature type="binding site" evidence="7">
    <location>
        <position position="26"/>
    </location>
    <ligand>
        <name>S-adenosyl-L-methionine</name>
        <dbReference type="ChEBI" id="CHEBI:59789"/>
    </ligand>
</feature>
<evidence type="ECO:0000256" key="7">
    <source>
        <dbReference type="PROSITE-ProRule" id="PRU01026"/>
    </source>
</evidence>
<gene>
    <name evidence="9" type="primary">rsmA</name>
    <name evidence="9" type="ORF">COT23_02665</name>
</gene>
<comment type="similarity">
    <text evidence="7">Belongs to the class I-like SAM-binding methyltransferase superfamily. rRNA adenine N(6)-methyltransferase family.</text>
</comment>
<dbReference type="PROSITE" id="PS51689">
    <property type="entry name" value="SAM_RNA_A_N6_MT"/>
    <property type="match status" value="1"/>
</dbReference>
<evidence type="ECO:0000256" key="4">
    <source>
        <dbReference type="ARBA" id="ARBA00022679"/>
    </source>
</evidence>
<dbReference type="EMBL" id="PEXT01000056">
    <property type="protein sequence ID" value="PIS43187.1"/>
    <property type="molecule type" value="Genomic_DNA"/>
</dbReference>
<dbReference type="InterPro" id="IPR011530">
    <property type="entry name" value="rRNA_adenine_dimethylase"/>
</dbReference>
<keyword evidence="1" id="KW-0963">Cytoplasm</keyword>
<sequence length="271" mass="30764">MEIFHRATSASPRLRRARKSLGQHFLMHPRIAERIAKIAELAPDAVVLEIGPGTGMLTRALLQRAGKVIAIEADYELFVKLQTDFADEIASNRLELIHGDIRTYPLNHTTVDDSGYALVANIPYYLTGEIFRMFLTSENQPRSMTLLVQKEVAERVARSRKESILSLSVKAYGTPKYEFTVPRGAFRPAPKVDSAVITVSDISRKNFATRDEEKRFFMLLHSGFAHKRKFVRKNLAEANLPYWDIPEKARAEDVSIDQWLAIIKLKSRPLA</sequence>
<dbReference type="InterPro" id="IPR020596">
    <property type="entry name" value="rRNA_Ade_Mease_Trfase_CS"/>
</dbReference>
<evidence type="ECO:0000256" key="2">
    <source>
        <dbReference type="ARBA" id="ARBA00022552"/>
    </source>
</evidence>
<dbReference type="Gene3D" id="1.10.8.100">
    <property type="entry name" value="Ribosomal RNA adenine dimethylase-like, domain 2"/>
    <property type="match status" value="1"/>
</dbReference>
<dbReference type="InterPro" id="IPR001737">
    <property type="entry name" value="KsgA/Erm"/>
</dbReference>
<feature type="binding site" evidence="7">
    <location>
        <position position="100"/>
    </location>
    <ligand>
        <name>S-adenosyl-L-methionine</name>
        <dbReference type="ChEBI" id="CHEBI:59789"/>
    </ligand>
</feature>
<dbReference type="NCBIfam" id="TIGR00755">
    <property type="entry name" value="ksgA"/>
    <property type="match status" value="1"/>
</dbReference>
<dbReference type="InterPro" id="IPR023165">
    <property type="entry name" value="rRNA_Ade_diMease-like_C"/>
</dbReference>
<evidence type="ECO:0000259" key="8">
    <source>
        <dbReference type="SMART" id="SM00650"/>
    </source>
</evidence>
<keyword evidence="4 7" id="KW-0808">Transferase</keyword>